<keyword evidence="4" id="KW-1185">Reference proteome</keyword>
<feature type="region of interest" description="Disordered" evidence="1">
    <location>
        <begin position="31"/>
        <end position="61"/>
    </location>
</feature>
<evidence type="ECO:0000259" key="2">
    <source>
        <dbReference type="Pfam" id="PF14488"/>
    </source>
</evidence>
<reference evidence="3 4" key="1">
    <citation type="journal article" date="2016" name="Genome Announc.">
        <title>Draft Genome Sequence of Planomonospora sphaerica JCM9374, a Rare Actinomycete.</title>
        <authorList>
            <person name="Dohra H."/>
            <person name="Suzuki T."/>
            <person name="Inoue Y."/>
            <person name="Kodani S."/>
        </authorList>
    </citation>
    <scope>NUCLEOTIDE SEQUENCE [LARGE SCALE GENOMIC DNA]</scope>
    <source>
        <strain evidence="3 4">JCM 9374</strain>
    </source>
</reference>
<dbReference type="Proteomes" id="UP000077701">
    <property type="component" value="Unassembled WGS sequence"/>
</dbReference>
<dbReference type="STRING" id="161355.PS9374_03561"/>
<comment type="caution">
    <text evidence="3">The sequence shown here is derived from an EMBL/GenBank/DDBJ whole genome shotgun (WGS) entry which is preliminary data.</text>
</comment>
<evidence type="ECO:0000256" key="1">
    <source>
        <dbReference type="SAM" id="MobiDB-lite"/>
    </source>
</evidence>
<evidence type="ECO:0000313" key="3">
    <source>
        <dbReference type="EMBL" id="GAT67901.1"/>
    </source>
</evidence>
<reference evidence="4" key="2">
    <citation type="submission" date="2016-04" db="EMBL/GenBank/DDBJ databases">
        <title>Planomonospora sphaerica JCM9374 whole genome shotgun sequence.</title>
        <authorList>
            <person name="Suzuki T."/>
            <person name="Dohra H."/>
            <person name="Kodani S."/>
        </authorList>
    </citation>
    <scope>NUCLEOTIDE SEQUENCE [LARGE SCALE GENOMIC DNA]</scope>
    <source>
        <strain evidence="4">JCM 9374</strain>
    </source>
</reference>
<sequence>MRWLTALLGVAILAAVAAVVIVLRSGDPGGPAADRSQAASATSSAAAPSVPSASPTPSSLPFTDPCGTFDTAMRAPYAVTGYWLIPTADHCTWRSQLAAIHGVGGDTVIRIGWGLQARATDEDGRILDSGGEAADPRYERCREDGLSCVAAAERDLRALNPGNRVSWTFVYRTDEAFGPKLFRCPEVEKKIEVDGRVFYRIVAPEDGSDDGDCTNLSARGRGYHVILVAAARQDSLAELLDLGDRFGVKVFPALPLAPRDPAQATRASERGIDTLTTLTRRILTDYGDRFAGRASLGGFYQPFELQMRDMVYTGAPEGAEEAARDHPTLRVYASQHRIVEQVMPDKPVLVSPYLEARKEKGFSATPKEVAAGFEAMARTGVGIIAPQDSRGTGKVGLFWPDERDEPVDERLRPVVGEKTNGEAYHGSTRDYYREMAAARTRMVEQGYDVQLWANVEAFEPSGTEACGTRTGSRGRTDKDRLDQAVTQVGRYVSKVVSYMWSDFFTCGSPSLSEEMAGDAGRPIPVEAVRAGHDIRDGIELRGYDLQLGGKVTITWEGQDAPRTAEVAGVNLAEPPPDTPDRLMTAWVPFDWTQVPAGAWVRIEVAAPDGRTAAEPLHVRIDV</sequence>
<evidence type="ECO:0000313" key="4">
    <source>
        <dbReference type="Proteomes" id="UP000077701"/>
    </source>
</evidence>
<name>A0A171DB41_9ACTN</name>
<dbReference type="Pfam" id="PF14488">
    <property type="entry name" value="DUF4434"/>
    <property type="match status" value="1"/>
</dbReference>
<dbReference type="InterPro" id="IPR027849">
    <property type="entry name" value="DUF4434"/>
</dbReference>
<gene>
    <name evidence="3" type="ORF">PS9374_03561</name>
</gene>
<proteinExistence type="predicted"/>
<dbReference type="EMBL" id="BDCX01000008">
    <property type="protein sequence ID" value="GAT67901.1"/>
    <property type="molecule type" value="Genomic_DNA"/>
</dbReference>
<protein>
    <recommendedName>
        <fullName evidence="2">DUF4434 domain-containing protein</fullName>
    </recommendedName>
</protein>
<dbReference type="Gene3D" id="3.20.20.80">
    <property type="entry name" value="Glycosidases"/>
    <property type="match status" value="1"/>
</dbReference>
<feature type="domain" description="DUF4434" evidence="2">
    <location>
        <begin position="231"/>
        <end position="508"/>
    </location>
</feature>
<dbReference type="RefSeq" id="WP_068897953.1">
    <property type="nucleotide sequence ID" value="NZ_BDCX01000008.1"/>
</dbReference>
<accession>A0A171DB41</accession>
<dbReference type="AlphaFoldDB" id="A0A171DB41"/>
<organism evidence="3 4">
    <name type="scientific">Planomonospora sphaerica</name>
    <dbReference type="NCBI Taxonomy" id="161355"/>
    <lineage>
        <taxon>Bacteria</taxon>
        <taxon>Bacillati</taxon>
        <taxon>Actinomycetota</taxon>
        <taxon>Actinomycetes</taxon>
        <taxon>Streptosporangiales</taxon>
        <taxon>Streptosporangiaceae</taxon>
        <taxon>Planomonospora</taxon>
    </lineage>
</organism>
<dbReference type="OrthoDB" id="4900698at2"/>